<dbReference type="GO" id="GO:0008081">
    <property type="term" value="F:phosphoric diester hydrolase activity"/>
    <property type="evidence" value="ECO:0007669"/>
    <property type="project" value="InterPro"/>
</dbReference>
<feature type="chain" id="PRO_5020570993" description="Altered inheritance of mitochondria protein 6" evidence="2">
    <location>
        <begin position="25"/>
        <end position="278"/>
    </location>
</feature>
<keyword evidence="4" id="KW-1185">Reference proteome</keyword>
<reference evidence="3 4" key="1">
    <citation type="submission" date="2019-03" db="EMBL/GenBank/DDBJ databases">
        <title>Draft genome sequences of novel Actinobacteria.</title>
        <authorList>
            <person name="Sahin N."/>
            <person name="Ay H."/>
            <person name="Saygin H."/>
        </authorList>
    </citation>
    <scope>NUCLEOTIDE SEQUENCE [LARGE SCALE GENOMIC DNA]</scope>
    <source>
        <strain evidence="3 4">KC310</strain>
    </source>
</reference>
<dbReference type="InterPro" id="IPR051236">
    <property type="entry name" value="HAT_RTT109-like"/>
</dbReference>
<dbReference type="InterPro" id="IPR039559">
    <property type="entry name" value="AIM6_PI-PLC-like_dom"/>
</dbReference>
<dbReference type="PANTHER" id="PTHR31571">
    <property type="entry name" value="ALTERED INHERITANCE OF MITOCHONDRIA PROTEIN 6"/>
    <property type="match status" value="1"/>
</dbReference>
<comment type="caution">
    <text evidence="3">The sequence shown here is derived from an EMBL/GenBank/DDBJ whole genome shotgun (WGS) entry which is preliminary data.</text>
</comment>
<gene>
    <name evidence="3" type="ORF">E1292_08300</name>
</gene>
<keyword evidence="2" id="KW-0732">Signal</keyword>
<evidence type="ECO:0000313" key="4">
    <source>
        <dbReference type="Proteomes" id="UP000295258"/>
    </source>
</evidence>
<dbReference type="EMBL" id="SMKO01000013">
    <property type="protein sequence ID" value="TDD10273.1"/>
    <property type="molecule type" value="Genomic_DNA"/>
</dbReference>
<protein>
    <recommendedName>
        <fullName evidence="1">Altered inheritance of mitochondria protein 6</fullName>
    </recommendedName>
</protein>
<feature type="signal peptide" evidence="2">
    <location>
        <begin position="1"/>
        <end position="24"/>
    </location>
</feature>
<dbReference type="GO" id="GO:0006629">
    <property type="term" value="P:lipid metabolic process"/>
    <property type="evidence" value="ECO:0007669"/>
    <property type="project" value="InterPro"/>
</dbReference>
<evidence type="ECO:0000313" key="3">
    <source>
        <dbReference type="EMBL" id="TDD10273.1"/>
    </source>
</evidence>
<organism evidence="3 4">
    <name type="scientific">Nonomuraea deserti</name>
    <dbReference type="NCBI Taxonomy" id="1848322"/>
    <lineage>
        <taxon>Bacteria</taxon>
        <taxon>Bacillati</taxon>
        <taxon>Actinomycetota</taxon>
        <taxon>Actinomycetes</taxon>
        <taxon>Streptosporangiales</taxon>
        <taxon>Streptosporangiaceae</taxon>
        <taxon>Nonomuraea</taxon>
    </lineage>
</organism>
<name>A0A4R4W300_9ACTN</name>
<sequence>MLRRTLGVLVAAGTMLLAAAPAQAAGRPEPLPRAHAHNDYEHERPLLDALDHGFTSVEADIYLVDGELRVGHDPEDLRPGRTLQSLYLDPLIRRARHGSVFPGTRQRLQLLVDIKNNGEATYTELDRVLKAYKRMLTTYHKGKVRPGAVTVVVSGERPRELMAGQDRRYAFYDGRMDDLGQGNPGLIPLISDNWTNHFSWLGEGEMPDAERAKLRQIVATAHRDGQRVRFWATPDTAGPARDALWRELVAADVDHVNTDDLAGLRDFLREHDRERAAA</sequence>
<dbReference type="InterPro" id="IPR017946">
    <property type="entry name" value="PLC-like_Pdiesterase_TIM-brl"/>
</dbReference>
<dbReference type="Proteomes" id="UP000295258">
    <property type="component" value="Unassembled WGS sequence"/>
</dbReference>
<evidence type="ECO:0000256" key="1">
    <source>
        <dbReference type="ARBA" id="ARBA00014286"/>
    </source>
</evidence>
<dbReference type="AlphaFoldDB" id="A0A4R4W300"/>
<dbReference type="CDD" id="cd08577">
    <property type="entry name" value="PI-PLCc_GDPD_SF_unchar3"/>
    <property type="match status" value="1"/>
</dbReference>
<dbReference type="Pfam" id="PF13653">
    <property type="entry name" value="GDPD_2"/>
    <property type="match status" value="1"/>
</dbReference>
<dbReference type="SUPFAM" id="SSF51695">
    <property type="entry name" value="PLC-like phosphodiesterases"/>
    <property type="match status" value="1"/>
</dbReference>
<dbReference type="PANTHER" id="PTHR31571:SF1">
    <property type="entry name" value="ALTERED INHERITANCE OF MITOCHONDRIA PROTEIN 6"/>
    <property type="match status" value="1"/>
</dbReference>
<dbReference type="Gene3D" id="3.20.20.190">
    <property type="entry name" value="Phosphatidylinositol (PI) phosphodiesterase"/>
    <property type="match status" value="1"/>
</dbReference>
<accession>A0A4R4W300</accession>
<dbReference type="RefSeq" id="WP_132593684.1">
    <property type="nucleotide sequence ID" value="NZ_SMKO01000013.1"/>
</dbReference>
<proteinExistence type="predicted"/>
<evidence type="ECO:0000256" key="2">
    <source>
        <dbReference type="SAM" id="SignalP"/>
    </source>
</evidence>